<keyword evidence="4" id="KW-1185">Reference proteome</keyword>
<evidence type="ECO:0000313" key="3">
    <source>
        <dbReference type="EnsemblMetazoa" id="XP_022653441"/>
    </source>
</evidence>
<dbReference type="KEGG" id="vde:111247127"/>
<dbReference type="GO" id="GO:0007017">
    <property type="term" value="P:microtubule-based process"/>
    <property type="evidence" value="ECO:0007669"/>
    <property type="project" value="TreeGrafter"/>
</dbReference>
<dbReference type="InterPro" id="IPR009053">
    <property type="entry name" value="Prefoldin"/>
</dbReference>
<name>A0A7M7JKN4_VARDE</name>
<accession>A0A7M7JKN4</accession>
<dbReference type="EnsemblMetazoa" id="XM_022797706">
    <property type="protein sequence ID" value="XP_022653441"/>
    <property type="gene ID" value="LOC111247127"/>
</dbReference>
<dbReference type="GO" id="GO:0006457">
    <property type="term" value="P:protein folding"/>
    <property type="evidence" value="ECO:0007669"/>
    <property type="project" value="InterPro"/>
</dbReference>
<dbReference type="GO" id="GO:0015631">
    <property type="term" value="F:tubulin binding"/>
    <property type="evidence" value="ECO:0007669"/>
    <property type="project" value="TreeGrafter"/>
</dbReference>
<evidence type="ECO:0008006" key="5">
    <source>
        <dbReference type="Google" id="ProtNLM"/>
    </source>
</evidence>
<dbReference type="Gene3D" id="1.10.287.370">
    <property type="match status" value="1"/>
</dbReference>
<comment type="similarity">
    <text evidence="1">Belongs to the prefoldin subunit alpha family.</text>
</comment>
<evidence type="ECO:0000313" key="4">
    <source>
        <dbReference type="Proteomes" id="UP000594260"/>
    </source>
</evidence>
<evidence type="ECO:0000256" key="1">
    <source>
        <dbReference type="ARBA" id="ARBA00010048"/>
    </source>
</evidence>
<dbReference type="InterPro" id="IPR016655">
    <property type="entry name" value="PFD3"/>
</dbReference>
<keyword evidence="2" id="KW-0143">Chaperone</keyword>
<dbReference type="FunFam" id="1.10.287.370:FF:000001">
    <property type="entry name" value="Prefoldin subunit 3"/>
    <property type="match status" value="1"/>
</dbReference>
<dbReference type="OMA" id="YNWDVAQ"/>
<dbReference type="RefSeq" id="XP_022653441.1">
    <property type="nucleotide sequence ID" value="XM_022797706.1"/>
</dbReference>
<dbReference type="OrthoDB" id="6375174at2759"/>
<dbReference type="PANTHER" id="PTHR12409">
    <property type="entry name" value="PREFOLDIN SUBUNIT 3"/>
    <property type="match status" value="1"/>
</dbReference>
<dbReference type="AlphaFoldDB" id="A0A7M7JKN4"/>
<evidence type="ECO:0000256" key="2">
    <source>
        <dbReference type="ARBA" id="ARBA00023186"/>
    </source>
</evidence>
<dbReference type="FunCoup" id="A0A7M7JKN4">
    <property type="interactions" value="1357"/>
</dbReference>
<organism evidence="3 4">
    <name type="scientific">Varroa destructor</name>
    <name type="common">Honeybee mite</name>
    <dbReference type="NCBI Taxonomy" id="109461"/>
    <lineage>
        <taxon>Eukaryota</taxon>
        <taxon>Metazoa</taxon>
        <taxon>Ecdysozoa</taxon>
        <taxon>Arthropoda</taxon>
        <taxon>Chelicerata</taxon>
        <taxon>Arachnida</taxon>
        <taxon>Acari</taxon>
        <taxon>Parasitiformes</taxon>
        <taxon>Mesostigmata</taxon>
        <taxon>Gamasina</taxon>
        <taxon>Dermanyssoidea</taxon>
        <taxon>Varroidae</taxon>
        <taxon>Varroa</taxon>
    </lineage>
</organism>
<reference evidence="3" key="1">
    <citation type="submission" date="2021-01" db="UniProtKB">
        <authorList>
            <consortium name="EnsemblMetazoa"/>
        </authorList>
    </citation>
    <scope>IDENTIFICATION</scope>
</reference>
<proteinExistence type="inferred from homology"/>
<dbReference type="Proteomes" id="UP000594260">
    <property type="component" value="Unplaced"/>
</dbReference>
<protein>
    <recommendedName>
        <fullName evidence="5">Prefoldin subunit 3</fullName>
    </recommendedName>
</protein>
<sequence length="214" mass="24704">MQQSYRAARCQERINQRVNHMEVFRPPRSCSILYAIIRLVMWLASHFKEDVDAYLNKEQHASAEHALRELDDMLSKYKFMDASLQQRKAKLKSQIPEFKNALSLLQTLKAKKEASEDIQTTFLLSDDVYAKARVPPTENVCLWLGANVMLEYSLEDAVELLTNNLTSSHAILKEIVSDMEFLRDQITTTEVNMARVHNWNVKKVQAAKSNESEN</sequence>
<dbReference type="PANTHER" id="PTHR12409:SF0">
    <property type="entry name" value="PREFOLDIN SUBUNIT 3"/>
    <property type="match status" value="1"/>
</dbReference>
<dbReference type="CDD" id="cd23156">
    <property type="entry name" value="Prefoldin_3"/>
    <property type="match status" value="1"/>
</dbReference>
<dbReference type="GO" id="GO:0007021">
    <property type="term" value="P:tubulin complex assembly"/>
    <property type="evidence" value="ECO:0007669"/>
    <property type="project" value="TreeGrafter"/>
</dbReference>
<dbReference type="InParanoid" id="A0A7M7JKN4"/>
<dbReference type="GO" id="GO:0005737">
    <property type="term" value="C:cytoplasm"/>
    <property type="evidence" value="ECO:0007669"/>
    <property type="project" value="UniProtKB-ARBA"/>
</dbReference>
<dbReference type="Pfam" id="PF02996">
    <property type="entry name" value="Prefoldin"/>
    <property type="match status" value="1"/>
</dbReference>
<dbReference type="GO" id="GO:0016272">
    <property type="term" value="C:prefoldin complex"/>
    <property type="evidence" value="ECO:0007669"/>
    <property type="project" value="InterPro"/>
</dbReference>
<dbReference type="SUPFAM" id="SSF46579">
    <property type="entry name" value="Prefoldin"/>
    <property type="match status" value="1"/>
</dbReference>
<dbReference type="GeneID" id="111247127"/>
<dbReference type="CTD" id="41365"/>
<dbReference type="InterPro" id="IPR004127">
    <property type="entry name" value="Prefoldin_subunit_alpha"/>
</dbReference>